<proteinExistence type="predicted"/>
<comment type="caution">
    <text evidence="1">The sequence shown here is derived from an EMBL/GenBank/DDBJ whole genome shotgun (WGS) entry which is preliminary data.</text>
</comment>
<dbReference type="OrthoDB" id="386093at2157"/>
<evidence type="ECO:0000313" key="1">
    <source>
        <dbReference type="EMBL" id="KCZ72270.1"/>
    </source>
</evidence>
<protein>
    <submittedName>
        <fullName evidence="1">Uncharacterized protein</fullName>
    </submittedName>
</protein>
<reference evidence="1 2" key="1">
    <citation type="journal article" date="2013" name="Nature">
        <title>Anaerobic oxidation of methane coupled to nitrate reduction in a novel archaeal lineage.</title>
        <authorList>
            <person name="Haroon M.F."/>
            <person name="Hu S."/>
            <person name="Shi Y."/>
            <person name="Imelfort M."/>
            <person name="Keller J."/>
            <person name="Hugenholtz P."/>
            <person name="Yuan Z."/>
            <person name="Tyson G.W."/>
        </authorList>
    </citation>
    <scope>NUCLEOTIDE SEQUENCE [LARGE SCALE GENOMIC DNA]</scope>
    <source>
        <strain evidence="1 2">ANME-2d</strain>
    </source>
</reference>
<sequence length="266" mass="31355">MQDRYVGDIGDFGKYGLLNFISSETKLKLGVNWCFTSTTQKEIKSNDGKFYDYLLSGTKYEIEGKVSKKYAQRIKKCDEELYNKLQKIIIDWLDRDKHPEYRCMMRIEEGKILPTQTIFYSRDLNKTNRKEWLNNGIQSLSESELIFFDPDNGIADNGIYVKDEGKSPKHIYCKEIGDYFEKGQSLVIYQHANRTRRFNEVLKDKKDNIIKHLGKINDDQIICLRYKRGPARAFFIITQQKHSDSIEKAVDNFLEVWKGHFERSLK</sequence>
<gene>
    <name evidence="1" type="ORF">ANME2D_01675</name>
</gene>
<dbReference type="EMBL" id="JMIY01000003">
    <property type="protein sequence ID" value="KCZ72270.1"/>
    <property type="molecule type" value="Genomic_DNA"/>
</dbReference>
<dbReference type="AlphaFoldDB" id="A0A062VAA0"/>
<keyword evidence="2" id="KW-1185">Reference proteome</keyword>
<evidence type="ECO:0000313" key="2">
    <source>
        <dbReference type="Proteomes" id="UP000027153"/>
    </source>
</evidence>
<name>A0A062VAA0_9EURY</name>
<dbReference type="Proteomes" id="UP000027153">
    <property type="component" value="Unassembled WGS sequence"/>
</dbReference>
<accession>A0A062VAA0</accession>
<dbReference type="RefSeq" id="WP_048090369.1">
    <property type="nucleotide sequence ID" value="NZ_JMIY01000003.1"/>
</dbReference>
<organism evidence="1 2">
    <name type="scientific">Candidatus Methanoperedens nitratireducens</name>
    <dbReference type="NCBI Taxonomy" id="1392998"/>
    <lineage>
        <taxon>Archaea</taxon>
        <taxon>Methanobacteriati</taxon>
        <taxon>Methanobacteriota</taxon>
        <taxon>Stenosarchaea group</taxon>
        <taxon>Methanomicrobia</taxon>
        <taxon>Methanosarcinales</taxon>
        <taxon>ANME-2 cluster</taxon>
        <taxon>Candidatus Methanoperedentaceae</taxon>
        <taxon>Candidatus Methanoperedens</taxon>
    </lineage>
</organism>